<dbReference type="PROSITE" id="PS51034">
    <property type="entry name" value="ZP_2"/>
    <property type="match status" value="1"/>
</dbReference>
<feature type="transmembrane region" description="Helical" evidence="8">
    <location>
        <begin position="32"/>
        <end position="52"/>
    </location>
</feature>
<keyword evidence="7 8" id="KW-0472">Membrane</keyword>
<dbReference type="Pfam" id="PF25057">
    <property type="entry name" value="CUT_N"/>
    <property type="match status" value="1"/>
</dbReference>
<dbReference type="PANTHER" id="PTHR22907">
    <property type="entry name" value="GH04558P"/>
    <property type="match status" value="1"/>
</dbReference>
<feature type="domain" description="ZP" evidence="9">
    <location>
        <begin position="147"/>
        <end position="405"/>
    </location>
</feature>
<dbReference type="AlphaFoldDB" id="A0A0V1HGR7"/>
<feature type="non-terminal residue" evidence="10">
    <location>
        <position position="1"/>
    </location>
</feature>
<dbReference type="STRING" id="268475.A0A0V1HGR7"/>
<evidence type="ECO:0000256" key="2">
    <source>
        <dbReference type="ARBA" id="ARBA00022460"/>
    </source>
</evidence>
<dbReference type="OrthoDB" id="6139674at2759"/>
<dbReference type="Proteomes" id="UP000055024">
    <property type="component" value="Unassembled WGS sequence"/>
</dbReference>
<keyword evidence="6 8" id="KW-1133">Transmembrane helix</keyword>
<dbReference type="InterPro" id="IPR051962">
    <property type="entry name" value="Cuticlin"/>
</dbReference>
<dbReference type="InterPro" id="IPR001507">
    <property type="entry name" value="ZP_dom"/>
</dbReference>
<dbReference type="PANTHER" id="PTHR22907:SF34">
    <property type="entry name" value="ZP DOMAIN-CONTAINING PROTEIN"/>
    <property type="match status" value="1"/>
</dbReference>
<sequence>DRETVTVFQVSGFASEQAKAGFAYPTFSNPHFSLKITVFLEVVIILSLYVFLTATIRHSVQCRIYTLPHFIFKPFHCFNNHCQIQTSQLRLTRVFIEALGIESTRFLIEKMFTFKMSFFINLTILLTFTTIHGVIIDNLIIGEPEIECGTDSMLVSLNTKEPFEGHVYVKGHYDTPGCRTDGTNNKTAKISIPYSNCDVRRQRTSSPAGVFLSTIVVITFHPMFVTKVDRAYNVKCFYMAADKVVSSDLEVRELPSFQSDNVQSMNSLLLSTLATELITQTVEMPECKYEVLSDGPTGQAIKYATVGQQVYHKWSCSSEAVDVYCMTVHSCSVEDGQGRRVLLLDENGCPQDKYLMANLNYPTDLAAQVDSMVFKFADKPSLFFQCQIRLSLKTDGECKRTSDDCNTLKKMKREIFTGKKGENVDVFSDTMVVLDVDDGYATLEDLKKLQALRNSNMHDTIVTEAENGVCLSSISFGILVSIVGLLLLTSISASVMVCLRRDRTTLKK</sequence>
<protein>
    <submittedName>
        <fullName evidence="10">Cuticlin-1</fullName>
    </submittedName>
</protein>
<dbReference type="GO" id="GO:0042302">
    <property type="term" value="F:structural constituent of cuticle"/>
    <property type="evidence" value="ECO:0007669"/>
    <property type="project" value="UniProtKB-KW"/>
</dbReference>
<dbReference type="SMART" id="SM00241">
    <property type="entry name" value="ZP"/>
    <property type="match status" value="1"/>
</dbReference>
<dbReference type="GO" id="GO:0005886">
    <property type="term" value="C:plasma membrane"/>
    <property type="evidence" value="ECO:0007669"/>
    <property type="project" value="UniProtKB-SubCell"/>
</dbReference>
<reference evidence="10 11" key="1">
    <citation type="submission" date="2015-01" db="EMBL/GenBank/DDBJ databases">
        <title>Evolution of Trichinella species and genotypes.</title>
        <authorList>
            <person name="Korhonen P.K."/>
            <person name="Edoardo P."/>
            <person name="Giuseppe L.R."/>
            <person name="Gasser R.B."/>
        </authorList>
    </citation>
    <scope>NUCLEOTIDE SEQUENCE [LARGE SCALE GENOMIC DNA]</scope>
    <source>
        <strain evidence="10">ISS1029</strain>
    </source>
</reference>
<evidence type="ECO:0000256" key="8">
    <source>
        <dbReference type="SAM" id="Phobius"/>
    </source>
</evidence>
<gene>
    <name evidence="10" type="primary">cut-1</name>
    <name evidence="10" type="ORF">T11_9671</name>
</gene>
<dbReference type="InterPro" id="IPR057475">
    <property type="entry name" value="CUT_C"/>
</dbReference>
<keyword evidence="4 8" id="KW-0812">Transmembrane</keyword>
<comment type="subcellular location">
    <subcellularLocation>
        <location evidence="1">Cell membrane</location>
        <topology evidence="1">Single-pass type I membrane protein</topology>
    </subcellularLocation>
</comment>
<proteinExistence type="predicted"/>
<evidence type="ECO:0000256" key="4">
    <source>
        <dbReference type="ARBA" id="ARBA00022692"/>
    </source>
</evidence>
<evidence type="ECO:0000313" key="11">
    <source>
        <dbReference type="Proteomes" id="UP000055024"/>
    </source>
</evidence>
<name>A0A0V1HGR7_9BILA</name>
<keyword evidence="11" id="KW-1185">Reference proteome</keyword>
<dbReference type="EMBL" id="JYDP01000065">
    <property type="protein sequence ID" value="KRZ09960.1"/>
    <property type="molecule type" value="Genomic_DNA"/>
</dbReference>
<dbReference type="InterPro" id="IPR056953">
    <property type="entry name" value="CUT_N"/>
</dbReference>
<evidence type="ECO:0000256" key="1">
    <source>
        <dbReference type="ARBA" id="ARBA00004251"/>
    </source>
</evidence>
<feature type="transmembrane region" description="Helical" evidence="8">
    <location>
        <begin position="118"/>
        <end position="136"/>
    </location>
</feature>
<dbReference type="InterPro" id="IPR042235">
    <property type="entry name" value="ZP-C_dom"/>
</dbReference>
<organism evidence="10 11">
    <name type="scientific">Trichinella zimbabwensis</name>
    <dbReference type="NCBI Taxonomy" id="268475"/>
    <lineage>
        <taxon>Eukaryota</taxon>
        <taxon>Metazoa</taxon>
        <taxon>Ecdysozoa</taxon>
        <taxon>Nematoda</taxon>
        <taxon>Enoplea</taxon>
        <taxon>Dorylaimia</taxon>
        <taxon>Trichinellida</taxon>
        <taxon>Trichinellidae</taxon>
        <taxon>Trichinella</taxon>
    </lineage>
</organism>
<keyword evidence="5" id="KW-0732">Signal</keyword>
<comment type="caution">
    <text evidence="10">The sequence shown here is derived from an EMBL/GenBank/DDBJ whole genome shotgun (WGS) entry which is preliminary data.</text>
</comment>
<accession>A0A0V1HGR7</accession>
<evidence type="ECO:0000313" key="10">
    <source>
        <dbReference type="EMBL" id="KRZ09960.1"/>
    </source>
</evidence>
<evidence type="ECO:0000256" key="6">
    <source>
        <dbReference type="ARBA" id="ARBA00022989"/>
    </source>
</evidence>
<evidence type="ECO:0000259" key="9">
    <source>
        <dbReference type="PROSITE" id="PS51034"/>
    </source>
</evidence>
<feature type="transmembrane region" description="Helical" evidence="8">
    <location>
        <begin position="476"/>
        <end position="499"/>
    </location>
</feature>
<evidence type="ECO:0000256" key="7">
    <source>
        <dbReference type="ARBA" id="ARBA00023136"/>
    </source>
</evidence>
<dbReference type="Gene3D" id="2.60.40.4100">
    <property type="entry name" value="Zona pellucida, ZP-C domain"/>
    <property type="match status" value="1"/>
</dbReference>
<evidence type="ECO:0000256" key="5">
    <source>
        <dbReference type="ARBA" id="ARBA00022729"/>
    </source>
</evidence>
<evidence type="ECO:0000256" key="3">
    <source>
        <dbReference type="ARBA" id="ARBA00022475"/>
    </source>
</evidence>
<dbReference type="Pfam" id="PF25301">
    <property type="entry name" value="CUT_C"/>
    <property type="match status" value="1"/>
</dbReference>
<keyword evidence="2" id="KW-0193">Cuticle</keyword>
<keyword evidence="3" id="KW-1003">Cell membrane</keyword>